<proteinExistence type="predicted"/>
<evidence type="ECO:0000313" key="1">
    <source>
        <dbReference type="EMBL" id="KAF9468688.1"/>
    </source>
</evidence>
<dbReference type="AlphaFoldDB" id="A0A9P5YGW8"/>
<accession>A0A9P5YGW8</accession>
<evidence type="ECO:0000313" key="2">
    <source>
        <dbReference type="Proteomes" id="UP000807353"/>
    </source>
</evidence>
<keyword evidence="2" id="KW-1185">Reference proteome</keyword>
<dbReference type="Proteomes" id="UP000807353">
    <property type="component" value="Unassembled WGS sequence"/>
</dbReference>
<reference evidence="1" key="1">
    <citation type="submission" date="2020-11" db="EMBL/GenBank/DDBJ databases">
        <authorList>
            <consortium name="DOE Joint Genome Institute"/>
            <person name="Ahrendt S."/>
            <person name="Riley R."/>
            <person name="Andreopoulos W."/>
            <person name="Labutti K."/>
            <person name="Pangilinan J."/>
            <person name="Ruiz-Duenas F.J."/>
            <person name="Barrasa J.M."/>
            <person name="Sanchez-Garcia M."/>
            <person name="Camarero S."/>
            <person name="Miyauchi S."/>
            <person name="Serrano A."/>
            <person name="Linde D."/>
            <person name="Babiker R."/>
            <person name="Drula E."/>
            <person name="Ayuso-Fernandez I."/>
            <person name="Pacheco R."/>
            <person name="Padilla G."/>
            <person name="Ferreira P."/>
            <person name="Barriuso J."/>
            <person name="Kellner H."/>
            <person name="Castanera R."/>
            <person name="Alfaro M."/>
            <person name="Ramirez L."/>
            <person name="Pisabarro A.G."/>
            <person name="Kuo A."/>
            <person name="Tritt A."/>
            <person name="Lipzen A."/>
            <person name="He G."/>
            <person name="Yan M."/>
            <person name="Ng V."/>
            <person name="Cullen D."/>
            <person name="Martin F."/>
            <person name="Rosso M.-N."/>
            <person name="Henrissat B."/>
            <person name="Hibbett D."/>
            <person name="Martinez A.T."/>
            <person name="Grigoriev I.V."/>
        </authorList>
    </citation>
    <scope>NUCLEOTIDE SEQUENCE</scope>
    <source>
        <strain evidence="1">CBS 247.69</strain>
    </source>
</reference>
<name>A0A9P5YGW8_9AGAR</name>
<protein>
    <submittedName>
        <fullName evidence="1">Uncharacterized protein</fullName>
    </submittedName>
</protein>
<gene>
    <name evidence="1" type="ORF">BDZ94DRAFT_1246015</name>
</gene>
<sequence length="75" mass="9095">MNCQLILSYYVGGVGQRGRRWLLLRSITQVYTVGVWSWKKHSDRYPWKSQLHVKTRIRWERIDNAGGRYFRTFMS</sequence>
<organism evidence="1 2">
    <name type="scientific">Collybia nuda</name>
    <dbReference type="NCBI Taxonomy" id="64659"/>
    <lineage>
        <taxon>Eukaryota</taxon>
        <taxon>Fungi</taxon>
        <taxon>Dikarya</taxon>
        <taxon>Basidiomycota</taxon>
        <taxon>Agaricomycotina</taxon>
        <taxon>Agaricomycetes</taxon>
        <taxon>Agaricomycetidae</taxon>
        <taxon>Agaricales</taxon>
        <taxon>Tricholomatineae</taxon>
        <taxon>Clitocybaceae</taxon>
        <taxon>Collybia</taxon>
    </lineage>
</organism>
<dbReference type="EMBL" id="MU150232">
    <property type="protein sequence ID" value="KAF9468688.1"/>
    <property type="molecule type" value="Genomic_DNA"/>
</dbReference>
<comment type="caution">
    <text evidence="1">The sequence shown here is derived from an EMBL/GenBank/DDBJ whole genome shotgun (WGS) entry which is preliminary data.</text>
</comment>